<evidence type="ECO:0000313" key="1">
    <source>
        <dbReference type="EMBL" id="CAB5221716.1"/>
    </source>
</evidence>
<protein>
    <submittedName>
        <fullName evidence="1">Uncharacterized protein</fullName>
    </submittedName>
</protein>
<name>A0A6J7WUR0_9CAUD</name>
<dbReference type="EMBL" id="LR798295">
    <property type="protein sequence ID" value="CAB5221716.1"/>
    <property type="molecule type" value="Genomic_DNA"/>
</dbReference>
<organism evidence="1">
    <name type="scientific">uncultured Caudovirales phage</name>
    <dbReference type="NCBI Taxonomy" id="2100421"/>
    <lineage>
        <taxon>Viruses</taxon>
        <taxon>Duplodnaviria</taxon>
        <taxon>Heunggongvirae</taxon>
        <taxon>Uroviricota</taxon>
        <taxon>Caudoviricetes</taxon>
        <taxon>Peduoviridae</taxon>
        <taxon>Maltschvirus</taxon>
        <taxon>Maltschvirus maltsch</taxon>
    </lineage>
</organism>
<reference evidence="1" key="1">
    <citation type="submission" date="2020-05" db="EMBL/GenBank/DDBJ databases">
        <authorList>
            <person name="Chiriac C."/>
            <person name="Salcher M."/>
            <person name="Ghai R."/>
            <person name="Kavagutti S V."/>
        </authorList>
    </citation>
    <scope>NUCLEOTIDE SEQUENCE</scope>
</reference>
<gene>
    <name evidence="1" type="ORF">UFOVP359_33</name>
</gene>
<proteinExistence type="predicted"/>
<sequence>MGLNFATELSTMDTMPIEAQLNMHLQYNFYPPIPSSMVQPCIDAIDAYWEEDFDREIEMPQGVYYRGSEYAPAHAIVEQHRLGPWCEVIDWDDE</sequence>
<accession>A0A6J7WUR0</accession>